<reference evidence="8 9" key="1">
    <citation type="submission" date="2019-07" db="EMBL/GenBank/DDBJ databases">
        <title>Whole genome shotgun sequence of Streptococcus oligofermentans NBRC 106105.</title>
        <authorList>
            <person name="Hosoyama A."/>
            <person name="Uohara A."/>
            <person name="Ohji S."/>
            <person name="Ichikawa N."/>
        </authorList>
    </citation>
    <scope>NUCLEOTIDE SEQUENCE [LARGE SCALE GENOMIC DNA]</scope>
    <source>
        <strain evidence="8 9">NBRC 106105</strain>
    </source>
</reference>
<dbReference type="PANTHER" id="PTHR30106:SF1">
    <property type="entry name" value="UPF0324 MEMBRANE PROTEIN FN0533"/>
    <property type="match status" value="1"/>
</dbReference>
<evidence type="ECO:0000256" key="2">
    <source>
        <dbReference type="ARBA" id="ARBA00007977"/>
    </source>
</evidence>
<name>A0A512AAT6_STRCR</name>
<keyword evidence="5 7" id="KW-1133">Transmembrane helix</keyword>
<keyword evidence="3" id="KW-1003">Cell membrane</keyword>
<evidence type="ECO:0000256" key="5">
    <source>
        <dbReference type="ARBA" id="ARBA00022989"/>
    </source>
</evidence>
<dbReference type="GO" id="GO:0005886">
    <property type="term" value="C:plasma membrane"/>
    <property type="evidence" value="ECO:0007669"/>
    <property type="project" value="UniProtKB-SubCell"/>
</dbReference>
<keyword evidence="6 7" id="KW-0472">Membrane</keyword>
<gene>
    <name evidence="8" type="ORF">SOL01_06790</name>
</gene>
<organism evidence="8 9">
    <name type="scientific">Streptococcus cristatus</name>
    <dbReference type="NCBI Taxonomy" id="45634"/>
    <lineage>
        <taxon>Bacteria</taxon>
        <taxon>Bacillati</taxon>
        <taxon>Bacillota</taxon>
        <taxon>Bacilli</taxon>
        <taxon>Lactobacillales</taxon>
        <taxon>Streptococcaceae</taxon>
        <taxon>Streptococcus</taxon>
    </lineage>
</organism>
<sequence>MKKNLSGIALSFAIAASSICLGTWFPLIGSSVFAIVLGILLSNLWKLPDSFQSGLTYSGKKLLQYSIIFLGFSMSIGKVSATGLSSLKISILTILIAFLAAYAAGKFFKMRRVLTILIGFGTAICGGSAIAAAICGGSAIAAASPILEAEEEDIALSISTIFFFNILAVFIFPFLGHLLQMSDAYFGTWAGTAINDTSSVVAAGYTYSQAAGDLATIVKLSRALMIVPACLIFAAYRYVRDKRSAQKVDLKKIFPWFILWFVLASVVSSLGIFPSNLVPYTKLLSQWLMAMALAGIGAKVSFKQFKEAGAWPLLTGAFAWFCVAISSLIIQYFL</sequence>
<feature type="transmembrane region" description="Helical" evidence="7">
    <location>
        <begin position="116"/>
        <end position="142"/>
    </location>
</feature>
<dbReference type="PANTHER" id="PTHR30106">
    <property type="entry name" value="INNER MEMBRANE PROTEIN YEIH-RELATED"/>
    <property type="match status" value="1"/>
</dbReference>
<protein>
    <submittedName>
        <fullName evidence="8">AraC family transcriptional regulator</fullName>
    </submittedName>
</protein>
<evidence type="ECO:0000256" key="7">
    <source>
        <dbReference type="SAM" id="Phobius"/>
    </source>
</evidence>
<comment type="subcellular location">
    <subcellularLocation>
        <location evidence="1">Cell membrane</location>
        <topology evidence="1">Multi-pass membrane protein</topology>
    </subcellularLocation>
</comment>
<dbReference type="InterPro" id="IPR018383">
    <property type="entry name" value="UPF0324_pro"/>
</dbReference>
<feature type="transmembrane region" description="Helical" evidence="7">
    <location>
        <begin position="220"/>
        <end position="239"/>
    </location>
</feature>
<evidence type="ECO:0000256" key="1">
    <source>
        <dbReference type="ARBA" id="ARBA00004651"/>
    </source>
</evidence>
<feature type="transmembrane region" description="Helical" evidence="7">
    <location>
        <begin position="62"/>
        <end position="81"/>
    </location>
</feature>
<feature type="transmembrane region" description="Helical" evidence="7">
    <location>
        <begin position="309"/>
        <end position="333"/>
    </location>
</feature>
<feature type="transmembrane region" description="Helical" evidence="7">
    <location>
        <begin position="253"/>
        <end position="272"/>
    </location>
</feature>
<dbReference type="Pfam" id="PF03601">
    <property type="entry name" value="Cons_hypoth698"/>
    <property type="match status" value="1"/>
</dbReference>
<dbReference type="Proteomes" id="UP000321868">
    <property type="component" value="Unassembled WGS sequence"/>
</dbReference>
<proteinExistence type="inferred from homology"/>
<evidence type="ECO:0000313" key="9">
    <source>
        <dbReference type="Proteomes" id="UP000321868"/>
    </source>
</evidence>
<feature type="transmembrane region" description="Helical" evidence="7">
    <location>
        <begin position="284"/>
        <end position="302"/>
    </location>
</feature>
<evidence type="ECO:0000256" key="6">
    <source>
        <dbReference type="ARBA" id="ARBA00023136"/>
    </source>
</evidence>
<evidence type="ECO:0000313" key="8">
    <source>
        <dbReference type="EMBL" id="GEN96805.1"/>
    </source>
</evidence>
<dbReference type="EMBL" id="BJYQ01000049">
    <property type="protein sequence ID" value="GEN96805.1"/>
    <property type="molecule type" value="Genomic_DNA"/>
</dbReference>
<evidence type="ECO:0000256" key="4">
    <source>
        <dbReference type="ARBA" id="ARBA00022692"/>
    </source>
</evidence>
<evidence type="ECO:0000256" key="3">
    <source>
        <dbReference type="ARBA" id="ARBA00022475"/>
    </source>
</evidence>
<feature type="transmembrane region" description="Helical" evidence="7">
    <location>
        <begin position="87"/>
        <end position="104"/>
    </location>
</feature>
<feature type="transmembrane region" description="Helical" evidence="7">
    <location>
        <begin position="154"/>
        <end position="175"/>
    </location>
</feature>
<accession>A0A512AAT6</accession>
<dbReference type="AlphaFoldDB" id="A0A512AAT6"/>
<dbReference type="RefSeq" id="WP_147120978.1">
    <property type="nucleotide sequence ID" value="NZ_BJYQ01000049.1"/>
</dbReference>
<keyword evidence="4 7" id="KW-0812">Transmembrane</keyword>
<comment type="caution">
    <text evidence="8">The sequence shown here is derived from an EMBL/GenBank/DDBJ whole genome shotgun (WGS) entry which is preliminary data.</text>
</comment>
<comment type="similarity">
    <text evidence="2">Belongs to the UPF0324 family.</text>
</comment>
<feature type="transmembrane region" description="Helical" evidence="7">
    <location>
        <begin position="12"/>
        <end position="41"/>
    </location>
</feature>